<evidence type="ECO:0000259" key="1">
    <source>
        <dbReference type="Pfam" id="PF01968"/>
    </source>
</evidence>
<dbReference type="InterPro" id="IPR002821">
    <property type="entry name" value="Hydantoinase_A"/>
</dbReference>
<dbReference type="GO" id="GO:0005829">
    <property type="term" value="C:cytosol"/>
    <property type="evidence" value="ECO:0007669"/>
    <property type="project" value="TreeGrafter"/>
</dbReference>
<dbReference type="Pfam" id="PF01968">
    <property type="entry name" value="Hydantoinase_A"/>
    <property type="match status" value="1"/>
</dbReference>
<feature type="domain" description="Acetophenone carboxylase-like C-terminal" evidence="3">
    <location>
        <begin position="517"/>
        <end position="669"/>
    </location>
</feature>
<organism evidence="4 5">
    <name type="scientific">Stella humosa</name>
    <dbReference type="NCBI Taxonomy" id="94"/>
    <lineage>
        <taxon>Bacteria</taxon>
        <taxon>Pseudomonadati</taxon>
        <taxon>Pseudomonadota</taxon>
        <taxon>Alphaproteobacteria</taxon>
        <taxon>Rhodospirillales</taxon>
        <taxon>Stellaceae</taxon>
        <taxon>Stella</taxon>
    </lineage>
</organism>
<dbReference type="Gene3D" id="3.40.50.720">
    <property type="entry name" value="NAD(P)-binding Rossmann-like Domain"/>
    <property type="match status" value="1"/>
</dbReference>
<feature type="domain" description="Hydantoinase/oxoprolinase N-terminal" evidence="2">
    <location>
        <begin position="9"/>
        <end position="187"/>
    </location>
</feature>
<accession>A0A3N1MAD4</accession>
<dbReference type="Pfam" id="PF19278">
    <property type="entry name" value="Hydant_A_C"/>
    <property type="match status" value="1"/>
</dbReference>
<protein>
    <submittedName>
        <fullName evidence="4">N-methylhydantoinase A</fullName>
    </submittedName>
</protein>
<feature type="domain" description="Hydantoinase A/oxoprolinase" evidence="1">
    <location>
        <begin position="208"/>
        <end position="495"/>
    </location>
</feature>
<dbReference type="SUPFAM" id="SSF53067">
    <property type="entry name" value="Actin-like ATPase domain"/>
    <property type="match status" value="1"/>
</dbReference>
<dbReference type="AlphaFoldDB" id="A0A3N1MAD4"/>
<dbReference type="InterPro" id="IPR043129">
    <property type="entry name" value="ATPase_NBD"/>
</dbReference>
<sequence>MPAFAGSVRIAVDIGGTFTDLQILDEATGQTAAHKVPTTPADPSEGLMRGIAEAAERLGFEIARVSGLMHGTTIATNAVLQRRLARGALIATAGFEDVLEIGRHVRREIYSRIAEPRTLLIPRRHRWGVRERLDAAGEVVEPLDEADARRVAAEIRSAGIDVVVVSLLHAYANPAHEERLAAILRAEIPGCHVSRSSAISPEIREFERTSTAVLNALLMPVVASYIEKLGARAAAAGFAAPIYLVQSNGGVTTPAVAAEEPARLILSGPSGGALAAETLAAALGRPNLVAVDMGGTSFDISIVHDGHTRLVTQGEIDGCPVRLPMIEIRTIGAGGGSIAAVDATGRLSVGPASAGAVPGPACYGRGGRLATVTDANVVLGRLDPGFFLGGTMRLDGAAARQAVADGVAGPLGLGLEAAAAGLLAVGVATMANATRLSLFEKGLDPKDFAVVSFGGAAGLHAVEVAEALGADTVIFPRDPGTLSAWGMLFADIVHDLARSRLVPALAGAVAELAPLVATLRQEGDALLARDGVPAGEREFRFALDLRYKGQAYEITVPLPDRAFDADALAEAAADFHRRHAMQYAHSDAAAVPDVVTVRLAAVGRLAKPRPRPFTPAERSAAKGARRIWIERAWVDVPVHDRDALGIEPLAGPAIIEEPHSTLYLPPGWTMAPAATGDLVATWERPPAG</sequence>
<dbReference type="RefSeq" id="WP_123689521.1">
    <property type="nucleotide sequence ID" value="NZ_AP019700.1"/>
</dbReference>
<reference evidence="4 5" key="1">
    <citation type="submission" date="2018-11" db="EMBL/GenBank/DDBJ databases">
        <title>Genomic Encyclopedia of Type Strains, Phase IV (KMG-IV): sequencing the most valuable type-strain genomes for metagenomic binning, comparative biology and taxonomic classification.</title>
        <authorList>
            <person name="Goeker M."/>
        </authorList>
    </citation>
    <scope>NUCLEOTIDE SEQUENCE [LARGE SCALE GENOMIC DNA]</scope>
    <source>
        <strain evidence="4 5">DSM 5900</strain>
    </source>
</reference>
<dbReference type="InterPro" id="IPR008040">
    <property type="entry name" value="Hydant_A_N"/>
</dbReference>
<gene>
    <name evidence="4" type="ORF">EDC65_2015</name>
</gene>
<evidence type="ECO:0000259" key="3">
    <source>
        <dbReference type="Pfam" id="PF19278"/>
    </source>
</evidence>
<dbReference type="GO" id="GO:0017168">
    <property type="term" value="F:5-oxoprolinase (ATP-hydrolyzing) activity"/>
    <property type="evidence" value="ECO:0007669"/>
    <property type="project" value="TreeGrafter"/>
</dbReference>
<dbReference type="OrthoDB" id="7314499at2"/>
<evidence type="ECO:0000313" key="5">
    <source>
        <dbReference type="Proteomes" id="UP000278222"/>
    </source>
</evidence>
<proteinExistence type="predicted"/>
<dbReference type="InterPro" id="IPR045079">
    <property type="entry name" value="Oxoprolinase-like"/>
</dbReference>
<dbReference type="PANTHER" id="PTHR11365:SF23">
    <property type="entry name" value="HYPOTHETICAL 5-OXOPROLINASE (EUROFUNG)-RELATED"/>
    <property type="match status" value="1"/>
</dbReference>
<dbReference type="GO" id="GO:0006749">
    <property type="term" value="P:glutathione metabolic process"/>
    <property type="evidence" value="ECO:0007669"/>
    <property type="project" value="TreeGrafter"/>
</dbReference>
<dbReference type="Proteomes" id="UP000278222">
    <property type="component" value="Unassembled WGS sequence"/>
</dbReference>
<evidence type="ECO:0000313" key="4">
    <source>
        <dbReference type="EMBL" id="ROQ00219.1"/>
    </source>
</evidence>
<comment type="caution">
    <text evidence="4">The sequence shown here is derived from an EMBL/GenBank/DDBJ whole genome shotgun (WGS) entry which is preliminary data.</text>
</comment>
<dbReference type="EMBL" id="RJKX01000013">
    <property type="protein sequence ID" value="ROQ00219.1"/>
    <property type="molecule type" value="Genomic_DNA"/>
</dbReference>
<dbReference type="Gene3D" id="3.90.180.10">
    <property type="entry name" value="Medium-chain alcohol dehydrogenases, catalytic domain"/>
    <property type="match status" value="1"/>
</dbReference>
<name>A0A3N1MAD4_9PROT</name>
<evidence type="ECO:0000259" key="2">
    <source>
        <dbReference type="Pfam" id="PF05378"/>
    </source>
</evidence>
<keyword evidence="5" id="KW-1185">Reference proteome</keyword>
<dbReference type="Pfam" id="PF05378">
    <property type="entry name" value="Hydant_A_N"/>
    <property type="match status" value="1"/>
</dbReference>
<dbReference type="InterPro" id="IPR049517">
    <property type="entry name" value="ACX-like_C"/>
</dbReference>
<dbReference type="PANTHER" id="PTHR11365">
    <property type="entry name" value="5-OXOPROLINASE RELATED"/>
    <property type="match status" value="1"/>
</dbReference>